<dbReference type="Proteomes" id="UP001327219">
    <property type="component" value="Plasmid unnamed1"/>
</dbReference>
<evidence type="ECO:0000313" key="9">
    <source>
        <dbReference type="Proteomes" id="UP001327219"/>
    </source>
</evidence>
<feature type="transmembrane region" description="Helical" evidence="6">
    <location>
        <begin position="209"/>
        <end position="232"/>
    </location>
</feature>
<sequence>MTINYINTQTEARRNSYDFGLRKYLISVYQYMSFALALTAIIAMGAASSQDFMYLVHGSGLKWVVAFAPLGMVFYMGSRLMSMSQTAAQTCLMVFAALMGLSLSSIFIVFTGESIARVFFITASTFGAMGIYGHNTKRDLSSMGSFLMMGAVGLLISGVVNIFLKSSAIYFISSVIGVVVFTLFTAYDTQRIKSLYYQNQGNEQVASKLAIYGSLTLYMDFINLFVFLLQLLGAKRND</sequence>
<feature type="transmembrane region" description="Helical" evidence="6">
    <location>
        <begin position="24"/>
        <end position="46"/>
    </location>
</feature>
<evidence type="ECO:0000256" key="3">
    <source>
        <dbReference type="ARBA" id="ARBA00022692"/>
    </source>
</evidence>
<dbReference type="EMBL" id="CP110821">
    <property type="protein sequence ID" value="WPX97385.1"/>
    <property type="molecule type" value="Genomic_DNA"/>
</dbReference>
<feature type="transmembrane region" description="Helical" evidence="6">
    <location>
        <begin position="169"/>
        <end position="188"/>
    </location>
</feature>
<keyword evidence="5 6" id="KW-0472">Membrane</keyword>
<reference evidence="8 9" key="1">
    <citation type="submission" date="2022-11" db="EMBL/GenBank/DDBJ databases">
        <title>Host association and intracellularity evolved multiple times independently in the Rickettsiales.</title>
        <authorList>
            <person name="Castelli M."/>
            <person name="Nardi T."/>
            <person name="Gammuto L."/>
            <person name="Bellinzona G."/>
            <person name="Sabaneyeva E."/>
            <person name="Potekhin A."/>
            <person name="Serra V."/>
            <person name="Petroni G."/>
            <person name="Sassera D."/>
        </authorList>
    </citation>
    <scope>NUCLEOTIDE SEQUENCE [LARGE SCALE GENOMIC DNA]</scope>
    <source>
        <strain evidence="8 9">NDG2</strain>
        <plasmid evidence="8 9">unnamed1</plasmid>
    </source>
</reference>
<evidence type="ECO:0000256" key="4">
    <source>
        <dbReference type="ARBA" id="ARBA00022989"/>
    </source>
</evidence>
<feature type="transmembrane region" description="Helical" evidence="6">
    <location>
        <begin position="145"/>
        <end position="163"/>
    </location>
</feature>
<dbReference type="Proteomes" id="UP001327219">
    <property type="component" value="Chromosome"/>
</dbReference>
<dbReference type="Pfam" id="PF01027">
    <property type="entry name" value="Bax1-I"/>
    <property type="match status" value="1"/>
</dbReference>
<dbReference type="PANTHER" id="PTHR23291">
    <property type="entry name" value="BAX INHIBITOR-RELATED"/>
    <property type="match status" value="1"/>
</dbReference>
<evidence type="ECO:0000256" key="6">
    <source>
        <dbReference type="RuleBase" id="RU004379"/>
    </source>
</evidence>
<dbReference type="InterPro" id="IPR006214">
    <property type="entry name" value="Bax_inhibitor_1-related"/>
</dbReference>
<keyword evidence="8" id="KW-0614">Plasmid</keyword>
<feature type="transmembrane region" description="Helical" evidence="6">
    <location>
        <begin position="87"/>
        <end position="109"/>
    </location>
</feature>
<dbReference type="RefSeq" id="WP_323732732.1">
    <property type="nucleotide sequence ID" value="NZ_CP110820.1"/>
</dbReference>
<dbReference type="CDD" id="cd10432">
    <property type="entry name" value="BI-1-like_bacterial"/>
    <property type="match status" value="1"/>
</dbReference>
<name>A0ABZ0UTH9_9RICK</name>
<keyword evidence="9" id="KW-1185">Reference proteome</keyword>
<evidence type="ECO:0000313" key="7">
    <source>
        <dbReference type="EMBL" id="WPX97110.1"/>
    </source>
</evidence>
<evidence type="ECO:0000256" key="5">
    <source>
        <dbReference type="ARBA" id="ARBA00023136"/>
    </source>
</evidence>
<geneLocation type="plasmid" evidence="8 9">
    <name>unnamed1</name>
</geneLocation>
<dbReference type="PANTHER" id="PTHR23291:SF50">
    <property type="entry name" value="PROTEIN LIFEGUARD 4"/>
    <property type="match status" value="1"/>
</dbReference>
<keyword evidence="3 6" id="KW-0812">Transmembrane</keyword>
<feature type="transmembrane region" description="Helical" evidence="6">
    <location>
        <begin position="115"/>
        <end position="133"/>
    </location>
</feature>
<evidence type="ECO:0000256" key="1">
    <source>
        <dbReference type="ARBA" id="ARBA00004141"/>
    </source>
</evidence>
<evidence type="ECO:0000313" key="8">
    <source>
        <dbReference type="EMBL" id="WPX97385.1"/>
    </source>
</evidence>
<accession>A0ABZ0UTH9</accession>
<comment type="subcellular location">
    <subcellularLocation>
        <location evidence="1">Membrane</location>
        <topology evidence="1">Multi-pass membrane protein</topology>
    </subcellularLocation>
</comment>
<protein>
    <submittedName>
        <fullName evidence="8">Bax inhibitor-1/YccA family protein</fullName>
    </submittedName>
</protein>
<keyword evidence="4 6" id="KW-1133">Transmembrane helix</keyword>
<dbReference type="EMBL" id="CP110820">
    <property type="protein sequence ID" value="WPX97110.1"/>
    <property type="molecule type" value="Genomic_DNA"/>
</dbReference>
<gene>
    <name evidence="7" type="ORF">Bandiella_01254</name>
    <name evidence="8" type="ORF">Bandiella_01535</name>
</gene>
<proteinExistence type="inferred from homology"/>
<organism evidence="8 9">
    <name type="scientific">Candidatus Bandiella euplotis</name>
    <dbReference type="NCBI Taxonomy" id="1664265"/>
    <lineage>
        <taxon>Bacteria</taxon>
        <taxon>Pseudomonadati</taxon>
        <taxon>Pseudomonadota</taxon>
        <taxon>Alphaproteobacteria</taxon>
        <taxon>Rickettsiales</taxon>
        <taxon>Candidatus Midichloriaceae</taxon>
        <taxon>Candidatus Bandiella</taxon>
    </lineage>
</organism>
<evidence type="ECO:0000256" key="2">
    <source>
        <dbReference type="ARBA" id="ARBA00010350"/>
    </source>
</evidence>
<comment type="similarity">
    <text evidence="2 6">Belongs to the BI1 family.</text>
</comment>
<feature type="transmembrane region" description="Helical" evidence="6">
    <location>
        <begin position="52"/>
        <end position="75"/>
    </location>
</feature>